<dbReference type="PANTHER" id="PTHR43157:SF31">
    <property type="entry name" value="PHOSPHATIDYLINOSITOL-GLYCAN BIOSYNTHESIS CLASS F PROTEIN"/>
    <property type="match status" value="1"/>
</dbReference>
<evidence type="ECO:0000313" key="2">
    <source>
        <dbReference type="EMBL" id="CZR61626.1"/>
    </source>
</evidence>
<dbReference type="Gene3D" id="3.40.50.720">
    <property type="entry name" value="NAD(P)-binding Rossmann-like Domain"/>
    <property type="match status" value="1"/>
</dbReference>
<dbReference type="InterPro" id="IPR036291">
    <property type="entry name" value="NAD(P)-bd_dom_sf"/>
</dbReference>
<organism evidence="2 3">
    <name type="scientific">Phialocephala subalpina</name>
    <dbReference type="NCBI Taxonomy" id="576137"/>
    <lineage>
        <taxon>Eukaryota</taxon>
        <taxon>Fungi</taxon>
        <taxon>Dikarya</taxon>
        <taxon>Ascomycota</taxon>
        <taxon>Pezizomycotina</taxon>
        <taxon>Leotiomycetes</taxon>
        <taxon>Helotiales</taxon>
        <taxon>Mollisiaceae</taxon>
        <taxon>Phialocephala</taxon>
        <taxon>Phialocephala fortinii species complex</taxon>
    </lineage>
</organism>
<dbReference type="GO" id="GO:0016491">
    <property type="term" value="F:oxidoreductase activity"/>
    <property type="evidence" value="ECO:0007669"/>
    <property type="project" value="UniProtKB-KW"/>
</dbReference>
<reference evidence="2 3" key="1">
    <citation type="submission" date="2016-03" db="EMBL/GenBank/DDBJ databases">
        <authorList>
            <person name="Ploux O."/>
        </authorList>
    </citation>
    <scope>NUCLEOTIDE SEQUENCE [LARGE SCALE GENOMIC DNA]</scope>
    <source>
        <strain evidence="2 3">UAMH 11012</strain>
    </source>
</reference>
<dbReference type="Proteomes" id="UP000184330">
    <property type="component" value="Unassembled WGS sequence"/>
</dbReference>
<dbReference type="EMBL" id="FJOG01000018">
    <property type="protein sequence ID" value="CZR61626.1"/>
    <property type="molecule type" value="Genomic_DNA"/>
</dbReference>
<keyword evidence="1" id="KW-0560">Oxidoreductase</keyword>
<dbReference type="Pfam" id="PF00106">
    <property type="entry name" value="adh_short"/>
    <property type="match status" value="1"/>
</dbReference>
<accession>A0A1L7X9F7</accession>
<dbReference type="InterPro" id="IPR002347">
    <property type="entry name" value="SDR_fam"/>
</dbReference>
<dbReference type="PANTHER" id="PTHR43157">
    <property type="entry name" value="PHOSPHATIDYLINOSITOL-GLYCAN BIOSYNTHESIS CLASS F PROTEIN-RELATED"/>
    <property type="match status" value="1"/>
</dbReference>
<dbReference type="AlphaFoldDB" id="A0A1L7X9F7"/>
<dbReference type="PRINTS" id="PR00081">
    <property type="entry name" value="GDHRDH"/>
</dbReference>
<dbReference type="STRING" id="576137.A0A1L7X9F7"/>
<name>A0A1L7X9F7_9HELO</name>
<protein>
    <submittedName>
        <fullName evidence="2">Related to short-chain dehydrogenase</fullName>
    </submittedName>
</protein>
<keyword evidence="3" id="KW-1185">Reference proteome</keyword>
<evidence type="ECO:0000256" key="1">
    <source>
        <dbReference type="ARBA" id="ARBA00023002"/>
    </source>
</evidence>
<sequence length="337" mass="36378">MSLLPLLIQPFRTLHLPPQGSFASQTVIVTGANTGLGLETARHIVALGAAKVILGVRSLLKGNAAKTDIETTTRRPGAVEVWELNLESFDSVKMFASRAAKLPKLDTAIMNAGLASAEWNLSPHGFERTIQVNVLSTSLLSLLLLPMMVKTKRGSSNATPHLVILGSDIHELAKFEERKAANILEALNDESLWKEAQAKSPVERYSVSKLLDFYLTTEIAKLVPTINGEPAVIVDVVAPGFCKSELLSREPGAPAILVFMQWLTARTLPEGSKTIVDAAVGGKEFHGKYLDHQKIRNPGVLVTSDEGVRVGKKVWGEILQVLMAVAPQIGRVTSGDL</sequence>
<proteinExistence type="predicted"/>
<dbReference type="OrthoDB" id="542013at2759"/>
<evidence type="ECO:0000313" key="3">
    <source>
        <dbReference type="Proteomes" id="UP000184330"/>
    </source>
</evidence>
<gene>
    <name evidence="2" type="ORF">PAC_11523</name>
</gene>
<dbReference type="SUPFAM" id="SSF51735">
    <property type="entry name" value="NAD(P)-binding Rossmann-fold domains"/>
    <property type="match status" value="1"/>
</dbReference>